<keyword evidence="2 10" id="KW-0479">Metal-binding</keyword>
<evidence type="ECO:0000256" key="2">
    <source>
        <dbReference type="ARBA" id="ARBA00022723"/>
    </source>
</evidence>
<protein>
    <submittedName>
        <fullName evidence="12">Uncharacterized protein</fullName>
    </submittedName>
</protein>
<dbReference type="InterPro" id="IPR027417">
    <property type="entry name" value="P-loop_NTPase"/>
</dbReference>
<feature type="binding site" evidence="10">
    <location>
        <position position="174"/>
    </location>
    <ligand>
        <name>Mg(2+)</name>
        <dbReference type="ChEBI" id="CHEBI:18420"/>
    </ligand>
</feature>
<dbReference type="Proteomes" id="UP000887540">
    <property type="component" value="Unplaced"/>
</dbReference>
<dbReference type="SMART" id="SM00275">
    <property type="entry name" value="G_alpha"/>
    <property type="match status" value="1"/>
</dbReference>
<dbReference type="AlphaFoldDB" id="A0A914C145"/>
<proteinExistence type="predicted"/>
<keyword evidence="8" id="KW-0449">Lipoprotein</keyword>
<keyword evidence="3 9" id="KW-0547">Nucleotide-binding</keyword>
<reference evidence="12" key="1">
    <citation type="submission" date="2022-11" db="UniProtKB">
        <authorList>
            <consortium name="WormBaseParasite"/>
        </authorList>
    </citation>
    <scope>IDENTIFICATION</scope>
</reference>
<name>A0A914C145_9BILA</name>
<sequence>MKRVVNSQNIDKTLSEGNKQERKIVKLLLLGAAECGKSTILKQMKILHAQGFNEEELYRQRAVVYTNIIDSMRILLKAMKEFDITFENIEREKDARLILELVRSEEESEPLGDEISGALKRLWADEAISFRTYSRRYEIDLHESSKYFFNNLDRICAPNYKINDQDFLHTRIRTSGIVETFFEIKKMTFRVIDVGGQRSERKKWIHCFENVNAIIFITAISEYDEVLVEDDTNKLTESLRLFEFICNLFTKISMILFLNKKDLFEEKICLTSIRTAFPDYEELDIVEYKVAQKKRSAFKTFDNLFLETKVLPWARKTYGWRNRQWQKPWVFQQDGAPSHKAIATQDLIRDIFPEAIEVDISSKRNNGEWPANSPDLNVLDYSLWSILEAEACSKTHQSIDALKKSLVKAWNNIPQGVIDRAVDDFPKRLKKCIDAQGGNSEDK</sequence>
<keyword evidence="11" id="KW-1185">Reference proteome</keyword>
<evidence type="ECO:0000256" key="10">
    <source>
        <dbReference type="PIRSR" id="PIRSR601019-2"/>
    </source>
</evidence>
<dbReference type="GO" id="GO:0001664">
    <property type="term" value="F:G protein-coupled receptor binding"/>
    <property type="evidence" value="ECO:0007669"/>
    <property type="project" value="TreeGrafter"/>
</dbReference>
<dbReference type="CDD" id="cd00066">
    <property type="entry name" value="G-alpha"/>
    <property type="match status" value="1"/>
</dbReference>
<dbReference type="WBParaSite" id="ACRNAN_Path_1484.g5802.t1">
    <property type="protein sequence ID" value="ACRNAN_Path_1484.g5802.t1"/>
    <property type="gene ID" value="ACRNAN_Path_1484.g5802"/>
</dbReference>
<keyword evidence="5 9" id="KW-0342">GTP-binding</keyword>
<dbReference type="PRINTS" id="PR00318">
    <property type="entry name" value="GPROTEINA"/>
</dbReference>
<dbReference type="Gene3D" id="3.40.50.300">
    <property type="entry name" value="P-loop containing nucleotide triphosphate hydrolases"/>
    <property type="match status" value="1"/>
</dbReference>
<evidence type="ECO:0000256" key="4">
    <source>
        <dbReference type="ARBA" id="ARBA00022842"/>
    </source>
</evidence>
<evidence type="ECO:0000256" key="8">
    <source>
        <dbReference type="ARBA" id="ARBA00023288"/>
    </source>
</evidence>
<keyword evidence="7" id="KW-0807">Transducer</keyword>
<keyword evidence="4 10" id="KW-0460">Magnesium</keyword>
<dbReference type="GO" id="GO:0005737">
    <property type="term" value="C:cytoplasm"/>
    <property type="evidence" value="ECO:0007669"/>
    <property type="project" value="TreeGrafter"/>
</dbReference>
<evidence type="ECO:0000256" key="7">
    <source>
        <dbReference type="ARBA" id="ARBA00023224"/>
    </source>
</evidence>
<evidence type="ECO:0000313" key="11">
    <source>
        <dbReference type="Proteomes" id="UP000887540"/>
    </source>
</evidence>
<feature type="binding site" evidence="9">
    <location>
        <begin position="259"/>
        <end position="262"/>
    </location>
    <ligand>
        <name>GTP</name>
        <dbReference type="ChEBI" id="CHEBI:37565"/>
    </ligand>
</feature>
<dbReference type="Gene3D" id="1.10.400.10">
    <property type="entry name" value="GI Alpha 1, domain 2-like"/>
    <property type="match status" value="1"/>
</dbReference>
<evidence type="ECO:0000256" key="3">
    <source>
        <dbReference type="ARBA" id="ARBA00022741"/>
    </source>
</evidence>
<dbReference type="SUPFAM" id="SSF52540">
    <property type="entry name" value="P-loop containing nucleoside triphosphate hydrolases"/>
    <property type="match status" value="1"/>
</dbReference>
<dbReference type="FunFam" id="3.40.50.300:FF:003800">
    <property type="entry name" value="Guanine nucleotide-binding protein G(k) subunit alpha"/>
    <property type="match status" value="1"/>
</dbReference>
<dbReference type="InterPro" id="IPR011025">
    <property type="entry name" value="GproteinA_insert"/>
</dbReference>
<dbReference type="PANTHER" id="PTHR10218">
    <property type="entry name" value="GTP-BINDING PROTEIN ALPHA SUBUNIT"/>
    <property type="match status" value="1"/>
</dbReference>
<dbReference type="PROSITE" id="PS51882">
    <property type="entry name" value="G_ALPHA"/>
    <property type="match status" value="1"/>
</dbReference>
<feature type="binding site" evidence="10">
    <location>
        <position position="38"/>
    </location>
    <ligand>
        <name>Mg(2+)</name>
        <dbReference type="ChEBI" id="CHEBI:18420"/>
    </ligand>
</feature>
<dbReference type="InterPro" id="IPR001019">
    <property type="entry name" value="Gprotein_alpha_su"/>
</dbReference>
<dbReference type="GO" id="GO:0005525">
    <property type="term" value="F:GTP binding"/>
    <property type="evidence" value="ECO:0007669"/>
    <property type="project" value="UniProtKB-KW"/>
</dbReference>
<organism evidence="11 12">
    <name type="scientific">Acrobeloides nanus</name>
    <dbReference type="NCBI Taxonomy" id="290746"/>
    <lineage>
        <taxon>Eukaryota</taxon>
        <taxon>Metazoa</taxon>
        <taxon>Ecdysozoa</taxon>
        <taxon>Nematoda</taxon>
        <taxon>Chromadorea</taxon>
        <taxon>Rhabditida</taxon>
        <taxon>Tylenchina</taxon>
        <taxon>Cephalobomorpha</taxon>
        <taxon>Cephaloboidea</taxon>
        <taxon>Cephalobidae</taxon>
        <taxon>Acrobeloides</taxon>
    </lineage>
</organism>
<evidence type="ECO:0000256" key="5">
    <source>
        <dbReference type="ARBA" id="ARBA00023134"/>
    </source>
</evidence>
<feature type="binding site" evidence="9">
    <location>
        <begin position="168"/>
        <end position="174"/>
    </location>
    <ligand>
        <name>GTP</name>
        <dbReference type="ChEBI" id="CHEBI:37565"/>
    </ligand>
</feature>
<feature type="binding site" evidence="9">
    <location>
        <begin position="193"/>
        <end position="197"/>
    </location>
    <ligand>
        <name>GTP</name>
        <dbReference type="ChEBI" id="CHEBI:37565"/>
    </ligand>
</feature>
<evidence type="ECO:0000256" key="1">
    <source>
        <dbReference type="ARBA" id="ARBA00022707"/>
    </source>
</evidence>
<dbReference type="GO" id="GO:0005834">
    <property type="term" value="C:heterotrimeric G-protein complex"/>
    <property type="evidence" value="ECO:0007669"/>
    <property type="project" value="TreeGrafter"/>
</dbReference>
<dbReference type="SUPFAM" id="SSF47895">
    <property type="entry name" value="Transducin (alpha subunit), insertion domain"/>
    <property type="match status" value="1"/>
</dbReference>
<dbReference type="GO" id="GO:0003924">
    <property type="term" value="F:GTPase activity"/>
    <property type="evidence" value="ECO:0007669"/>
    <property type="project" value="InterPro"/>
</dbReference>
<evidence type="ECO:0000256" key="6">
    <source>
        <dbReference type="ARBA" id="ARBA00023139"/>
    </source>
</evidence>
<accession>A0A914C145</accession>
<dbReference type="GO" id="GO:0007188">
    <property type="term" value="P:adenylate cyclase-modulating G protein-coupled receptor signaling pathway"/>
    <property type="evidence" value="ECO:0007669"/>
    <property type="project" value="TreeGrafter"/>
</dbReference>
<feature type="binding site" evidence="9">
    <location>
        <begin position="34"/>
        <end position="39"/>
    </location>
    <ligand>
        <name>GTP</name>
        <dbReference type="ChEBI" id="CHEBI:37565"/>
    </ligand>
</feature>
<keyword evidence="1" id="KW-0519">Myristate</keyword>
<dbReference type="PANTHER" id="PTHR10218:SF362">
    <property type="entry name" value="G PROTEIN ALPHA O SUBUNIT"/>
    <property type="match status" value="1"/>
</dbReference>
<evidence type="ECO:0000313" key="12">
    <source>
        <dbReference type="WBParaSite" id="ACRNAN_Path_1484.g5802.t1"/>
    </source>
</evidence>
<dbReference type="Pfam" id="PF00503">
    <property type="entry name" value="G-alpha"/>
    <property type="match status" value="1"/>
</dbReference>
<keyword evidence="6" id="KW-0564">Palmitate</keyword>
<dbReference type="GO" id="GO:0046872">
    <property type="term" value="F:metal ion binding"/>
    <property type="evidence" value="ECO:0007669"/>
    <property type="project" value="UniProtKB-KW"/>
</dbReference>
<dbReference type="GO" id="GO:0031683">
    <property type="term" value="F:G-protein beta/gamma-subunit complex binding"/>
    <property type="evidence" value="ECO:0007669"/>
    <property type="project" value="InterPro"/>
</dbReference>
<evidence type="ECO:0000256" key="9">
    <source>
        <dbReference type="PIRSR" id="PIRSR601019-1"/>
    </source>
</evidence>